<evidence type="ECO:0000313" key="1">
    <source>
        <dbReference type="EMBL" id="SDR11004.1"/>
    </source>
</evidence>
<sequence>MQYEYGTFHIDCRAHRANDGRYVARARISRGPGNAEDRVETHDSGDIDSFADEADAISCAKAWAIKWCDENWD</sequence>
<dbReference type="EMBL" id="FNKX01000001">
    <property type="protein sequence ID" value="SDR11004.1"/>
    <property type="molecule type" value="Genomic_DNA"/>
</dbReference>
<keyword evidence="2" id="KW-1185">Reference proteome</keyword>
<dbReference type="Proteomes" id="UP000199365">
    <property type="component" value="Unassembled WGS sequence"/>
</dbReference>
<protein>
    <submittedName>
        <fullName evidence="1">Uncharacterized protein</fullName>
    </submittedName>
</protein>
<dbReference type="AlphaFoldDB" id="A0A1H1GCN1"/>
<accession>A0A1H1GCN1</accession>
<gene>
    <name evidence="1" type="ORF">SAMN05445850_2833</name>
</gene>
<name>A0A1H1GCN1_9BURK</name>
<reference evidence="2" key="1">
    <citation type="submission" date="2016-10" db="EMBL/GenBank/DDBJ databases">
        <authorList>
            <person name="Varghese N."/>
            <person name="Submissions S."/>
        </authorList>
    </citation>
    <scope>NUCLEOTIDE SEQUENCE [LARGE SCALE GENOMIC DNA]</scope>
    <source>
        <strain evidence="2">DUS833</strain>
    </source>
</reference>
<evidence type="ECO:0000313" key="2">
    <source>
        <dbReference type="Proteomes" id="UP000199365"/>
    </source>
</evidence>
<organism evidence="1 2">
    <name type="scientific">Paraburkholderia tuberum</name>
    <dbReference type="NCBI Taxonomy" id="157910"/>
    <lineage>
        <taxon>Bacteria</taxon>
        <taxon>Pseudomonadati</taxon>
        <taxon>Pseudomonadota</taxon>
        <taxon>Betaproteobacteria</taxon>
        <taxon>Burkholderiales</taxon>
        <taxon>Burkholderiaceae</taxon>
        <taxon>Paraburkholderia</taxon>
    </lineage>
</organism>
<proteinExistence type="predicted"/>